<protein>
    <submittedName>
        <fullName evidence="1">Uncharacterized protein</fullName>
    </submittedName>
</protein>
<dbReference type="Proteomes" id="UP001632038">
    <property type="component" value="Unassembled WGS sequence"/>
</dbReference>
<comment type="caution">
    <text evidence="1">The sequence shown here is derived from an EMBL/GenBank/DDBJ whole genome shotgun (WGS) entry which is preliminary data.</text>
</comment>
<dbReference type="AlphaFoldDB" id="A0ABD3DQN3"/>
<dbReference type="EMBL" id="JAVIJP010000015">
    <property type="protein sequence ID" value="KAL3644174.1"/>
    <property type="molecule type" value="Genomic_DNA"/>
</dbReference>
<accession>A0ABD3DQN3</accession>
<organism evidence="1 2">
    <name type="scientific">Castilleja foliolosa</name>
    <dbReference type="NCBI Taxonomy" id="1961234"/>
    <lineage>
        <taxon>Eukaryota</taxon>
        <taxon>Viridiplantae</taxon>
        <taxon>Streptophyta</taxon>
        <taxon>Embryophyta</taxon>
        <taxon>Tracheophyta</taxon>
        <taxon>Spermatophyta</taxon>
        <taxon>Magnoliopsida</taxon>
        <taxon>eudicotyledons</taxon>
        <taxon>Gunneridae</taxon>
        <taxon>Pentapetalae</taxon>
        <taxon>asterids</taxon>
        <taxon>lamiids</taxon>
        <taxon>Lamiales</taxon>
        <taxon>Orobanchaceae</taxon>
        <taxon>Pedicularideae</taxon>
        <taxon>Castillejinae</taxon>
        <taxon>Castilleja</taxon>
    </lineage>
</organism>
<keyword evidence="2" id="KW-1185">Reference proteome</keyword>
<sequence length="136" mass="15484">MEEMDCFTVSRLSVDEEFMVEFKHRFKPHLCPTPEEYAALAAGQKREASTIPWNLDDKWLENAKKWVQEEPKPDDKLMTEASESNIFASLYLKLSIKSSIFPAQKNQGRIVGQASLTRISFSRGSNGAILVVIELF</sequence>
<proteinExistence type="predicted"/>
<gene>
    <name evidence="1" type="ORF">CASFOL_012106</name>
</gene>
<reference evidence="2" key="1">
    <citation type="journal article" date="2024" name="IScience">
        <title>Strigolactones Initiate the Formation of Haustorium-like Structures in Castilleja.</title>
        <authorList>
            <person name="Buerger M."/>
            <person name="Peterson D."/>
            <person name="Chory J."/>
        </authorList>
    </citation>
    <scope>NUCLEOTIDE SEQUENCE [LARGE SCALE GENOMIC DNA]</scope>
</reference>
<evidence type="ECO:0000313" key="1">
    <source>
        <dbReference type="EMBL" id="KAL3644174.1"/>
    </source>
</evidence>
<name>A0ABD3DQN3_9LAMI</name>
<evidence type="ECO:0000313" key="2">
    <source>
        <dbReference type="Proteomes" id="UP001632038"/>
    </source>
</evidence>